<protein>
    <submittedName>
        <fullName evidence="2">Uncharacterized protein</fullName>
    </submittedName>
</protein>
<feature type="region of interest" description="Disordered" evidence="1">
    <location>
        <begin position="23"/>
        <end position="42"/>
    </location>
</feature>
<accession>A0AAN8QWQ6</accession>
<evidence type="ECO:0000313" key="2">
    <source>
        <dbReference type="EMBL" id="KAK6314421.1"/>
    </source>
</evidence>
<organism evidence="2 3">
    <name type="scientific">Coregonus suidteri</name>
    <dbReference type="NCBI Taxonomy" id="861788"/>
    <lineage>
        <taxon>Eukaryota</taxon>
        <taxon>Metazoa</taxon>
        <taxon>Chordata</taxon>
        <taxon>Craniata</taxon>
        <taxon>Vertebrata</taxon>
        <taxon>Euteleostomi</taxon>
        <taxon>Actinopterygii</taxon>
        <taxon>Neopterygii</taxon>
        <taxon>Teleostei</taxon>
        <taxon>Protacanthopterygii</taxon>
        <taxon>Salmoniformes</taxon>
        <taxon>Salmonidae</taxon>
        <taxon>Coregoninae</taxon>
        <taxon>Coregonus</taxon>
    </lineage>
</organism>
<dbReference type="AlphaFoldDB" id="A0AAN8QWQ6"/>
<dbReference type="Proteomes" id="UP001356427">
    <property type="component" value="Unassembled WGS sequence"/>
</dbReference>
<feature type="compositionally biased region" description="Polar residues" evidence="1">
    <location>
        <begin position="23"/>
        <end position="38"/>
    </location>
</feature>
<comment type="caution">
    <text evidence="2">The sequence shown here is derived from an EMBL/GenBank/DDBJ whole genome shotgun (WGS) entry which is preliminary data.</text>
</comment>
<reference evidence="2 3" key="1">
    <citation type="submission" date="2021-04" db="EMBL/GenBank/DDBJ databases">
        <authorList>
            <person name="De Guttry C."/>
            <person name="Zahm M."/>
            <person name="Klopp C."/>
            <person name="Cabau C."/>
            <person name="Louis A."/>
            <person name="Berthelot C."/>
            <person name="Parey E."/>
            <person name="Roest Crollius H."/>
            <person name="Montfort J."/>
            <person name="Robinson-Rechavi M."/>
            <person name="Bucao C."/>
            <person name="Bouchez O."/>
            <person name="Gislard M."/>
            <person name="Lluch J."/>
            <person name="Milhes M."/>
            <person name="Lampietro C."/>
            <person name="Lopez Roques C."/>
            <person name="Donnadieu C."/>
            <person name="Braasch I."/>
            <person name="Desvignes T."/>
            <person name="Postlethwait J."/>
            <person name="Bobe J."/>
            <person name="Wedekind C."/>
            <person name="Guiguen Y."/>
        </authorList>
    </citation>
    <scope>NUCLEOTIDE SEQUENCE [LARGE SCALE GENOMIC DNA]</scope>
    <source>
        <strain evidence="2">Cs_M1</strain>
        <tissue evidence="2">Blood</tissue>
    </source>
</reference>
<proteinExistence type="predicted"/>
<gene>
    <name evidence="2" type="ORF">J4Q44_G00158800</name>
</gene>
<sequence length="101" mass="11191">MKRRKKRRRKIWWTPLTQCGTSVHRQNTASTPGQNWRTANPGLAPSLRPQRTALKSFSTFSTPGTTVWHIKSSILSSKVPPAPCTTGGSSLSDIANKYLVL</sequence>
<evidence type="ECO:0000313" key="3">
    <source>
        <dbReference type="Proteomes" id="UP001356427"/>
    </source>
</evidence>
<keyword evidence="3" id="KW-1185">Reference proteome</keyword>
<evidence type="ECO:0000256" key="1">
    <source>
        <dbReference type="SAM" id="MobiDB-lite"/>
    </source>
</evidence>
<dbReference type="EMBL" id="JAGTTL010000013">
    <property type="protein sequence ID" value="KAK6314421.1"/>
    <property type="molecule type" value="Genomic_DNA"/>
</dbReference>
<name>A0AAN8QWQ6_9TELE</name>